<gene>
    <name evidence="2" type="ORF">JVT61DRAFT_9276</name>
</gene>
<name>A0A8I2YGF9_9AGAM</name>
<dbReference type="AlphaFoldDB" id="A0A8I2YGF9"/>
<evidence type="ECO:0000256" key="1">
    <source>
        <dbReference type="SAM" id="MobiDB-lite"/>
    </source>
</evidence>
<keyword evidence="3" id="KW-1185">Reference proteome</keyword>
<dbReference type="OrthoDB" id="3050185at2759"/>
<accession>A0A8I2YGF9</accession>
<reference evidence="2" key="1">
    <citation type="submission" date="2021-03" db="EMBL/GenBank/DDBJ databases">
        <title>Evolutionary innovations through gain and loss of genes in the ectomycorrhizal Boletales.</title>
        <authorList>
            <person name="Wu G."/>
            <person name="Miyauchi S."/>
            <person name="Morin E."/>
            <person name="Yang Z.-L."/>
            <person name="Xu J."/>
            <person name="Martin F.M."/>
        </authorList>
    </citation>
    <scope>NUCLEOTIDE SEQUENCE</scope>
    <source>
        <strain evidence="2">BR01</strain>
    </source>
</reference>
<organism evidence="2 3">
    <name type="scientific">Boletus reticuloceps</name>
    <dbReference type="NCBI Taxonomy" id="495285"/>
    <lineage>
        <taxon>Eukaryota</taxon>
        <taxon>Fungi</taxon>
        <taxon>Dikarya</taxon>
        <taxon>Basidiomycota</taxon>
        <taxon>Agaricomycotina</taxon>
        <taxon>Agaricomycetes</taxon>
        <taxon>Agaricomycetidae</taxon>
        <taxon>Boletales</taxon>
        <taxon>Boletineae</taxon>
        <taxon>Boletaceae</taxon>
        <taxon>Boletoideae</taxon>
        <taxon>Boletus</taxon>
    </lineage>
</organism>
<dbReference type="Proteomes" id="UP000683000">
    <property type="component" value="Unassembled WGS sequence"/>
</dbReference>
<protein>
    <submittedName>
        <fullName evidence="2">Uncharacterized protein</fullName>
    </submittedName>
</protein>
<sequence>MSYLVGGGDHYKSHTFVSVNWNRLNEAVQRMEDGELDSEQEESYVSVDADGVHSSDLIIDYLYRPSDLPFSNLSFWEYARRVEKMTVKKENCRLNRNQSNRIRDGQTVVEGRPANPRASFLLAHPQHSTHMVRSRSEPYILSFIGRRIPYRSSESNPSTDEEWCRAMLILFKPWRTFEDLKGDQMSWRVAFDGTVFDEHAHHVMHNMDVESECEDARDRLRVVDLTRDECIPSAEGTTANTSSDDWDSFGTALANMSNDSDLLSDLSEPNTTELDRFSGDSELTDALRNLYRAEILNESAPYLPSGSPTACGTENDAGMNHAVVDADSDPNAPAPETKEG</sequence>
<feature type="region of interest" description="Disordered" evidence="1">
    <location>
        <begin position="301"/>
        <end position="340"/>
    </location>
</feature>
<evidence type="ECO:0000313" key="2">
    <source>
        <dbReference type="EMBL" id="KAG6371569.1"/>
    </source>
</evidence>
<proteinExistence type="predicted"/>
<comment type="caution">
    <text evidence="2">The sequence shown here is derived from an EMBL/GenBank/DDBJ whole genome shotgun (WGS) entry which is preliminary data.</text>
</comment>
<dbReference type="EMBL" id="JAGFBS010000033">
    <property type="protein sequence ID" value="KAG6371569.1"/>
    <property type="molecule type" value="Genomic_DNA"/>
</dbReference>
<evidence type="ECO:0000313" key="3">
    <source>
        <dbReference type="Proteomes" id="UP000683000"/>
    </source>
</evidence>